<dbReference type="PANTHER" id="PTHR43308">
    <property type="entry name" value="OUTER MEMBRANE PROTEIN ALPHA-RELATED"/>
    <property type="match status" value="1"/>
</dbReference>
<gene>
    <name evidence="4" type="ORF">SY1_02280</name>
</gene>
<keyword evidence="1" id="KW-0175">Coiled coil</keyword>
<evidence type="ECO:0000256" key="1">
    <source>
        <dbReference type="SAM" id="Coils"/>
    </source>
</evidence>
<evidence type="ECO:0000313" key="4">
    <source>
        <dbReference type="EMBL" id="CBL27754.1"/>
    </source>
</evidence>
<dbReference type="RefSeq" id="WP_015555901.1">
    <property type="nucleotide sequence ID" value="NC_021038.1"/>
</dbReference>
<dbReference type="InterPro" id="IPR051465">
    <property type="entry name" value="Cell_Envelope_Struct_Comp"/>
</dbReference>
<accession>A0AB94IVI1</accession>
<dbReference type="Proteomes" id="UP000008957">
    <property type="component" value="Chromosome"/>
</dbReference>
<protein>
    <submittedName>
        <fullName evidence="4">S-layer homology domain</fullName>
    </submittedName>
</protein>
<dbReference type="InterPro" id="IPR001119">
    <property type="entry name" value="SLH_dom"/>
</dbReference>
<dbReference type="Gene3D" id="2.40.160.10">
    <property type="entry name" value="Porin"/>
    <property type="match status" value="1"/>
</dbReference>
<feature type="chain" id="PRO_5044498466" evidence="2">
    <location>
        <begin position="23"/>
        <end position="503"/>
    </location>
</feature>
<keyword evidence="2" id="KW-0732">Signal</keyword>
<dbReference type="AlphaFoldDB" id="A0AB94IVI1"/>
<name>A0AB94IVI1_9BACT</name>
<organism evidence="4 5">
    <name type="scientific">Fretibacterium fastidiosum</name>
    <dbReference type="NCBI Taxonomy" id="651822"/>
    <lineage>
        <taxon>Bacteria</taxon>
        <taxon>Thermotogati</taxon>
        <taxon>Synergistota</taxon>
        <taxon>Synergistia</taxon>
        <taxon>Synergistales</taxon>
        <taxon>Aminobacteriaceae</taxon>
        <taxon>Fretibacterium</taxon>
    </lineage>
</organism>
<reference evidence="4 5" key="2">
    <citation type="submission" date="2010-03" db="EMBL/GenBank/DDBJ databases">
        <authorList>
            <person name="Pajon A."/>
        </authorList>
    </citation>
    <scope>NUCLEOTIDE SEQUENCE [LARGE SCALE GENOMIC DNA]</scope>
    <source>
        <strain evidence="4 5">SGP1</strain>
    </source>
</reference>
<dbReference type="SUPFAM" id="SSF56935">
    <property type="entry name" value="Porins"/>
    <property type="match status" value="1"/>
</dbReference>
<feature type="signal peptide" evidence="2">
    <location>
        <begin position="1"/>
        <end position="22"/>
    </location>
</feature>
<dbReference type="PROSITE" id="PS51272">
    <property type="entry name" value="SLH"/>
    <property type="match status" value="1"/>
</dbReference>
<evidence type="ECO:0000256" key="2">
    <source>
        <dbReference type="SAM" id="SignalP"/>
    </source>
</evidence>
<dbReference type="PANTHER" id="PTHR43308:SF1">
    <property type="entry name" value="OUTER MEMBRANE PROTEIN ALPHA"/>
    <property type="match status" value="1"/>
</dbReference>
<reference evidence="5" key="1">
    <citation type="submission" date="2010-03" db="EMBL/GenBank/DDBJ databases">
        <title>The genome sequence of Synergistetes sp. SGP1.</title>
        <authorList>
            <consortium name="metaHIT consortium -- http://www.metahit.eu/"/>
            <person name="Pajon A."/>
            <person name="Turner K."/>
            <person name="Parkhill J."/>
            <person name="Wade W."/>
            <person name="Vartoukian S."/>
        </authorList>
    </citation>
    <scope>NUCLEOTIDE SEQUENCE [LARGE SCALE GENOMIC DNA]</scope>
    <source>
        <strain evidence="5">SGP1</strain>
    </source>
</reference>
<dbReference type="EMBL" id="FP929056">
    <property type="protein sequence ID" value="CBL27754.1"/>
    <property type="molecule type" value="Genomic_DNA"/>
</dbReference>
<evidence type="ECO:0000313" key="5">
    <source>
        <dbReference type="Proteomes" id="UP000008957"/>
    </source>
</evidence>
<dbReference type="KEGG" id="sbr:SY1_02280"/>
<proteinExistence type="predicted"/>
<dbReference type="InterPro" id="IPR023614">
    <property type="entry name" value="Porin_dom_sf"/>
</dbReference>
<keyword evidence="5" id="KW-1185">Reference proteome</keyword>
<dbReference type="Pfam" id="PF00395">
    <property type="entry name" value="SLH"/>
    <property type="match status" value="1"/>
</dbReference>
<evidence type="ECO:0000259" key="3">
    <source>
        <dbReference type="PROSITE" id="PS51272"/>
    </source>
</evidence>
<feature type="coiled-coil region" evidence="1">
    <location>
        <begin position="96"/>
        <end position="123"/>
    </location>
</feature>
<sequence>MKKFAAAIAVAVLFAFAAPVFAATNPFMDVPMNHWAYDAIGQLAAHGILSGYPDGTYKGKQPTTRYEMASALARALAVVDMTKASKQDVEMLKKLVVEFKDELEALGVKVENLDERVSLLEERLGGWHIHARLRLDIENYEDRDAPESENKVYLKQGRLWIERWFGDEENPMHAVIRLDEGTKNWSRFYAEIPFFFETTLTAGRFVWDLEDEYYLGGATSLPETGSFAAYDSILTDRTMDALGLEKQWGMGKFIAYVAHPSNEYYDRGGKAPKTLGAWELFAMGKLQFTERFGFDLGLQAFLGDNAEYIDTASSSGWSFDNLWTIFAGLRFNFNDDIALKGIFYHQQLNGDVWVPGAAGGVWKDADLDSANHWKLIVDVNQEALKFTSLWLEYGQMDKNFIVPAELGGNGALFTTDAFSYVLPDDLKYWRVALGQEWNDKWATHLFYNGYNFDTDVDLTEWGLGVQYTYNPSVKFGLNYVKIDWDDDKKNDDHVLRFRTQVVF</sequence>
<feature type="domain" description="SLH" evidence="3">
    <location>
        <begin position="23"/>
        <end position="86"/>
    </location>
</feature>